<evidence type="ECO:0000313" key="3">
    <source>
        <dbReference type="Proteomes" id="UP000886998"/>
    </source>
</evidence>
<feature type="non-terminal residue" evidence="2">
    <location>
        <position position="1"/>
    </location>
</feature>
<gene>
    <name evidence="2" type="primary">NCL1_30091</name>
    <name evidence="2" type="ORF">TNIN_229611</name>
</gene>
<proteinExistence type="predicted"/>
<dbReference type="OrthoDB" id="6434026at2759"/>
<feature type="region of interest" description="Disordered" evidence="1">
    <location>
        <begin position="66"/>
        <end position="124"/>
    </location>
</feature>
<dbReference type="Proteomes" id="UP000886998">
    <property type="component" value="Unassembled WGS sequence"/>
</dbReference>
<protein>
    <submittedName>
        <fullName evidence="2">Uncharacterized protein</fullName>
    </submittedName>
</protein>
<keyword evidence="3" id="KW-1185">Reference proteome</keyword>
<organism evidence="2 3">
    <name type="scientific">Trichonephila inaurata madagascariensis</name>
    <dbReference type="NCBI Taxonomy" id="2747483"/>
    <lineage>
        <taxon>Eukaryota</taxon>
        <taxon>Metazoa</taxon>
        <taxon>Ecdysozoa</taxon>
        <taxon>Arthropoda</taxon>
        <taxon>Chelicerata</taxon>
        <taxon>Arachnida</taxon>
        <taxon>Araneae</taxon>
        <taxon>Araneomorphae</taxon>
        <taxon>Entelegynae</taxon>
        <taxon>Araneoidea</taxon>
        <taxon>Nephilidae</taxon>
        <taxon>Trichonephila</taxon>
        <taxon>Trichonephila inaurata</taxon>
    </lineage>
</organism>
<comment type="caution">
    <text evidence="2">The sequence shown here is derived from an EMBL/GenBank/DDBJ whole genome shotgun (WGS) entry which is preliminary data.</text>
</comment>
<dbReference type="AlphaFoldDB" id="A0A8X6X9W5"/>
<evidence type="ECO:0000313" key="2">
    <source>
        <dbReference type="EMBL" id="GFY48906.1"/>
    </source>
</evidence>
<sequence length="124" mass="12627">SEHGSQGSRAGLGKLARFLTSRDKSVASERPASHGSDSSLALDIASLRKANSIDSLLESSSSGYNLDMVAQNGGISPVTPGTSSKPLPASPSVPAKLESHKKGNGSSTSPTVSKHSKGKSQNLL</sequence>
<dbReference type="EMBL" id="BMAV01006693">
    <property type="protein sequence ID" value="GFY48906.1"/>
    <property type="molecule type" value="Genomic_DNA"/>
</dbReference>
<reference evidence="2" key="1">
    <citation type="submission" date="2020-08" db="EMBL/GenBank/DDBJ databases">
        <title>Multicomponent nature underlies the extraordinary mechanical properties of spider dragline silk.</title>
        <authorList>
            <person name="Kono N."/>
            <person name="Nakamura H."/>
            <person name="Mori M."/>
            <person name="Yoshida Y."/>
            <person name="Ohtoshi R."/>
            <person name="Malay A.D."/>
            <person name="Moran D.A.P."/>
            <person name="Tomita M."/>
            <person name="Numata K."/>
            <person name="Arakawa K."/>
        </authorList>
    </citation>
    <scope>NUCLEOTIDE SEQUENCE</scope>
</reference>
<name>A0A8X6X9W5_9ARAC</name>
<accession>A0A8X6X9W5</accession>
<feature type="compositionally biased region" description="Polar residues" evidence="1">
    <location>
        <begin position="104"/>
        <end position="124"/>
    </location>
</feature>
<evidence type="ECO:0000256" key="1">
    <source>
        <dbReference type="SAM" id="MobiDB-lite"/>
    </source>
</evidence>